<dbReference type="PANTHER" id="PTHR24113:SF12">
    <property type="entry name" value="RAN GTPASE-ACTIVATING PROTEIN 1"/>
    <property type="match status" value="1"/>
</dbReference>
<keyword evidence="2" id="KW-0433">Leucine-rich repeat</keyword>
<keyword evidence="1" id="KW-0343">GTPase activation</keyword>
<dbReference type="GO" id="GO:0005096">
    <property type="term" value="F:GTPase activator activity"/>
    <property type="evidence" value="ECO:0007669"/>
    <property type="project" value="UniProtKB-KW"/>
</dbReference>
<evidence type="ECO:0000313" key="4">
    <source>
        <dbReference type="EMBL" id="KAL0478761.1"/>
    </source>
</evidence>
<dbReference type="InterPro" id="IPR001611">
    <property type="entry name" value="Leu-rich_rpt"/>
</dbReference>
<dbReference type="Gene3D" id="3.80.10.10">
    <property type="entry name" value="Ribonuclease Inhibitor"/>
    <property type="match status" value="2"/>
</dbReference>
<dbReference type="PANTHER" id="PTHR24113">
    <property type="entry name" value="RAN GTPASE-ACTIVATING PROTEIN 1"/>
    <property type="match status" value="1"/>
</dbReference>
<dbReference type="GO" id="GO:0005634">
    <property type="term" value="C:nucleus"/>
    <property type="evidence" value="ECO:0007669"/>
    <property type="project" value="TreeGrafter"/>
</dbReference>
<proteinExistence type="predicted"/>
<dbReference type="GO" id="GO:0005829">
    <property type="term" value="C:cytosol"/>
    <property type="evidence" value="ECO:0007669"/>
    <property type="project" value="TreeGrafter"/>
</dbReference>
<name>A0AAW2YPM0_9EUKA</name>
<comment type="caution">
    <text evidence="4">The sequence shown here is derived from an EMBL/GenBank/DDBJ whole genome shotgun (WGS) entry which is preliminary data.</text>
</comment>
<gene>
    <name evidence="4" type="ORF">AKO1_008331</name>
</gene>
<evidence type="ECO:0000256" key="3">
    <source>
        <dbReference type="ARBA" id="ARBA00022737"/>
    </source>
</evidence>
<dbReference type="GO" id="GO:0031267">
    <property type="term" value="F:small GTPase binding"/>
    <property type="evidence" value="ECO:0007669"/>
    <property type="project" value="TreeGrafter"/>
</dbReference>
<dbReference type="GO" id="GO:0048471">
    <property type="term" value="C:perinuclear region of cytoplasm"/>
    <property type="evidence" value="ECO:0007669"/>
    <property type="project" value="TreeGrafter"/>
</dbReference>
<dbReference type="Pfam" id="PF13516">
    <property type="entry name" value="LRR_6"/>
    <property type="match status" value="4"/>
</dbReference>
<evidence type="ECO:0000256" key="2">
    <source>
        <dbReference type="ARBA" id="ARBA00022614"/>
    </source>
</evidence>
<evidence type="ECO:0000256" key="1">
    <source>
        <dbReference type="ARBA" id="ARBA00022468"/>
    </source>
</evidence>
<dbReference type="AlphaFoldDB" id="A0AAW2YPM0"/>
<dbReference type="InterPro" id="IPR032675">
    <property type="entry name" value="LRR_dom_sf"/>
</dbReference>
<keyword evidence="3" id="KW-0677">Repeat</keyword>
<dbReference type="EMBL" id="JAOPGA020000467">
    <property type="protein sequence ID" value="KAL0478761.1"/>
    <property type="molecule type" value="Genomic_DNA"/>
</dbReference>
<sequence length="212" mass="22913">MDNRISLKGCSAISRALEHNEALHTLVLDYNDIGDEGATTLSVGVSWNPTLSTLSMKYCKIGEEGGVAVGTLIVAKSPSLTDLDLQGNSIGNRGLLAIAEGLRNSPKLSKLNLSSTSTGGVVELQTIDKLCEGIMENKNTLTDLNLHLNSISDEGAKSLLDLVQKKPTLIRLKLYEQLNKDLFKQICEVVTKNKIASAKKSKPARKVKKKEP</sequence>
<reference evidence="4 5" key="1">
    <citation type="submission" date="2024-03" db="EMBL/GenBank/DDBJ databases">
        <title>The Acrasis kona genome and developmental transcriptomes reveal deep origins of eukaryotic multicellular pathways.</title>
        <authorList>
            <person name="Sheikh S."/>
            <person name="Fu C.-J."/>
            <person name="Brown M.W."/>
            <person name="Baldauf S.L."/>
        </authorList>
    </citation>
    <scope>NUCLEOTIDE SEQUENCE [LARGE SCALE GENOMIC DNA]</scope>
    <source>
        <strain evidence="4 5">ATCC MYA-3509</strain>
    </source>
</reference>
<dbReference type="Proteomes" id="UP001431209">
    <property type="component" value="Unassembled WGS sequence"/>
</dbReference>
<dbReference type="GO" id="GO:0006913">
    <property type="term" value="P:nucleocytoplasmic transport"/>
    <property type="evidence" value="ECO:0007669"/>
    <property type="project" value="TreeGrafter"/>
</dbReference>
<evidence type="ECO:0000313" key="5">
    <source>
        <dbReference type="Proteomes" id="UP001431209"/>
    </source>
</evidence>
<organism evidence="4 5">
    <name type="scientific">Acrasis kona</name>
    <dbReference type="NCBI Taxonomy" id="1008807"/>
    <lineage>
        <taxon>Eukaryota</taxon>
        <taxon>Discoba</taxon>
        <taxon>Heterolobosea</taxon>
        <taxon>Tetramitia</taxon>
        <taxon>Eutetramitia</taxon>
        <taxon>Acrasidae</taxon>
        <taxon>Acrasis</taxon>
    </lineage>
</organism>
<feature type="non-terminal residue" evidence="4">
    <location>
        <position position="212"/>
    </location>
</feature>
<accession>A0AAW2YPM0</accession>
<dbReference type="InterPro" id="IPR027038">
    <property type="entry name" value="RanGap"/>
</dbReference>
<dbReference type="SUPFAM" id="SSF52047">
    <property type="entry name" value="RNI-like"/>
    <property type="match status" value="1"/>
</dbReference>
<protein>
    <submittedName>
        <fullName evidence="4">Uncharacterized protein</fullName>
    </submittedName>
</protein>
<keyword evidence="5" id="KW-1185">Reference proteome</keyword>
<dbReference type="SMART" id="SM00368">
    <property type="entry name" value="LRR_RI"/>
    <property type="match status" value="4"/>
</dbReference>